<evidence type="ECO:0000256" key="5">
    <source>
        <dbReference type="SAM" id="MobiDB-lite"/>
    </source>
</evidence>
<dbReference type="OrthoDB" id="5241565at2"/>
<name>A0A0D8BMD6_9ACTN</name>
<keyword evidence="9" id="KW-1185">Reference proteome</keyword>
<feature type="domain" description="Inositolphosphotransferase Aur1/Ipt1" evidence="7">
    <location>
        <begin position="72"/>
        <end position="249"/>
    </location>
</feature>
<feature type="region of interest" description="Disordered" evidence="5">
    <location>
        <begin position="274"/>
        <end position="313"/>
    </location>
</feature>
<proteinExistence type="predicted"/>
<sequence>MPLWQQAAVGAGALLALAVVARVVHRWWPRRGIELIAAASREAGIILGLFTLWQIARILGVTRVAGGIEHAEWIWRAEQWLHLPSEVTLERFMLRHETLLRAANDFYSWVHFPAMNLFLVWLFARHRRAYPPVRTTIVLFTGSSLLFHMFLPVAPPRMLTSVGFVDEAVLLGQSVYGEFGSGVAAQLSALPSVHVGWAFLIAYEVIRISPSRWRWLIVLHPIVTTLVVVVTANHFWADGIVAVVLLVLAEVVGRALTRALRRLRGRIRARRGAEAGQGRPEAVPALVTVPPPAAGPGRRDVPAAGSDPTPLPR</sequence>
<comment type="subcellular location">
    <subcellularLocation>
        <location evidence="1">Membrane</location>
        <topology evidence="1">Multi-pass membrane protein</topology>
    </subcellularLocation>
</comment>
<feature type="transmembrane region" description="Helical" evidence="6">
    <location>
        <begin position="136"/>
        <end position="154"/>
    </location>
</feature>
<dbReference type="CDD" id="cd03386">
    <property type="entry name" value="PAP2_Aur1_like"/>
    <property type="match status" value="1"/>
</dbReference>
<reference evidence="9" key="1">
    <citation type="submission" date="2015-02" db="EMBL/GenBank/DDBJ databases">
        <title>Draft Genome of Frankia sp. CpI1-S.</title>
        <authorList>
            <person name="Oshone R.T."/>
            <person name="Ngom M."/>
            <person name="Ghodhbane-Gtari F."/>
            <person name="Gtari M."/>
            <person name="Morris K."/>
            <person name="Thomas K."/>
            <person name="Sen A."/>
            <person name="Tisa L.S."/>
        </authorList>
    </citation>
    <scope>NUCLEOTIDE SEQUENCE [LARGE SCALE GENOMIC DNA]</scope>
    <source>
        <strain evidence="9">CpI1-S</strain>
    </source>
</reference>
<protein>
    <submittedName>
        <fullName evidence="8">PAP2 superfamily</fullName>
    </submittedName>
</protein>
<dbReference type="GO" id="GO:0016020">
    <property type="term" value="C:membrane"/>
    <property type="evidence" value="ECO:0007669"/>
    <property type="project" value="UniProtKB-SubCell"/>
</dbReference>
<keyword evidence="2 6" id="KW-0812">Transmembrane</keyword>
<gene>
    <name evidence="8" type="ORF">FF36_00496</name>
</gene>
<dbReference type="Pfam" id="PF14378">
    <property type="entry name" value="PAP2_3"/>
    <property type="match status" value="1"/>
</dbReference>
<evidence type="ECO:0000256" key="4">
    <source>
        <dbReference type="ARBA" id="ARBA00023136"/>
    </source>
</evidence>
<evidence type="ECO:0000256" key="1">
    <source>
        <dbReference type="ARBA" id="ARBA00004141"/>
    </source>
</evidence>
<evidence type="ECO:0000256" key="3">
    <source>
        <dbReference type="ARBA" id="ARBA00022989"/>
    </source>
</evidence>
<evidence type="ECO:0000313" key="9">
    <source>
        <dbReference type="Proteomes" id="UP000032545"/>
    </source>
</evidence>
<feature type="compositionally biased region" description="Low complexity" evidence="5">
    <location>
        <begin position="274"/>
        <end position="288"/>
    </location>
</feature>
<reference evidence="8 9" key="2">
    <citation type="journal article" date="2016" name="Genome Announc.">
        <title>Permanent Draft Genome Sequences for Two Variants of Frankia sp. Strain CpI1, the First Frankia Strain Isolated from Root Nodules of Comptonia peregrina.</title>
        <authorList>
            <person name="Oshone R."/>
            <person name="Hurst S.G.IV."/>
            <person name="Abebe-Akele F."/>
            <person name="Simpson S."/>
            <person name="Morris K."/>
            <person name="Thomas W.K."/>
            <person name="Tisa L.S."/>
        </authorList>
    </citation>
    <scope>NUCLEOTIDE SEQUENCE [LARGE SCALE GENOMIC DNA]</scope>
    <source>
        <strain evidence="9">CpI1-S</strain>
    </source>
</reference>
<feature type="transmembrane region" description="Helical" evidence="6">
    <location>
        <begin position="106"/>
        <end position="124"/>
    </location>
</feature>
<dbReference type="InterPro" id="IPR026841">
    <property type="entry name" value="Aur1/Ipt1"/>
</dbReference>
<accession>A0A0D8BMD6</accession>
<feature type="transmembrane region" description="Helical" evidence="6">
    <location>
        <begin position="240"/>
        <end position="260"/>
    </location>
</feature>
<feature type="transmembrane region" description="Helical" evidence="6">
    <location>
        <begin position="215"/>
        <end position="234"/>
    </location>
</feature>
<dbReference type="PATRIC" id="fig|1502723.3.peg.548"/>
<comment type="caution">
    <text evidence="8">The sequence shown here is derived from an EMBL/GenBank/DDBJ whole genome shotgun (WGS) entry which is preliminary data.</text>
</comment>
<dbReference type="AlphaFoldDB" id="A0A0D8BMD6"/>
<dbReference type="PANTHER" id="PTHR31310:SF7">
    <property type="entry name" value="PA-PHOSPHATASE RELATED-FAMILY PROTEIN DDB_G0268928"/>
    <property type="match status" value="1"/>
</dbReference>
<dbReference type="RefSeq" id="WP_044883236.1">
    <property type="nucleotide sequence ID" value="NZ_JYFN01000002.1"/>
</dbReference>
<dbReference type="Proteomes" id="UP000032545">
    <property type="component" value="Unassembled WGS sequence"/>
</dbReference>
<dbReference type="EMBL" id="JYFN01000002">
    <property type="protein sequence ID" value="KJE25363.1"/>
    <property type="molecule type" value="Genomic_DNA"/>
</dbReference>
<keyword evidence="4 6" id="KW-0472">Membrane</keyword>
<evidence type="ECO:0000256" key="2">
    <source>
        <dbReference type="ARBA" id="ARBA00022692"/>
    </source>
</evidence>
<evidence type="ECO:0000256" key="6">
    <source>
        <dbReference type="SAM" id="Phobius"/>
    </source>
</evidence>
<feature type="transmembrane region" description="Helical" evidence="6">
    <location>
        <begin position="183"/>
        <end position="203"/>
    </location>
</feature>
<keyword evidence="3 6" id="KW-1133">Transmembrane helix</keyword>
<evidence type="ECO:0000313" key="8">
    <source>
        <dbReference type="EMBL" id="KJE25363.1"/>
    </source>
</evidence>
<evidence type="ECO:0000259" key="7">
    <source>
        <dbReference type="Pfam" id="PF14378"/>
    </source>
</evidence>
<dbReference type="PANTHER" id="PTHR31310">
    <property type="match status" value="1"/>
</dbReference>
<dbReference type="InterPro" id="IPR052185">
    <property type="entry name" value="IPC_Synthase-Related"/>
</dbReference>
<organism evidence="8 9">
    <name type="scientific">Frankia torreyi</name>
    <dbReference type="NCBI Taxonomy" id="1856"/>
    <lineage>
        <taxon>Bacteria</taxon>
        <taxon>Bacillati</taxon>
        <taxon>Actinomycetota</taxon>
        <taxon>Actinomycetes</taxon>
        <taxon>Frankiales</taxon>
        <taxon>Frankiaceae</taxon>
        <taxon>Frankia</taxon>
    </lineage>
</organism>